<evidence type="ECO:0000256" key="1">
    <source>
        <dbReference type="SAM" id="MobiDB-lite"/>
    </source>
</evidence>
<feature type="compositionally biased region" description="Basic and acidic residues" evidence="1">
    <location>
        <begin position="15"/>
        <end position="24"/>
    </location>
</feature>
<evidence type="ECO:0000313" key="3">
    <source>
        <dbReference type="Proteomes" id="UP000028990"/>
    </source>
</evidence>
<proteinExistence type="predicted"/>
<sequence>MIPRVENPSWRCNVRRPERADARTTETGSALRDSEQSRRGQRPWSCALLKSDSPVGALSSETRCPRALERCHDPGEREAGGPGFGGKGKVENKVMRELDPATPPETRTSTMHPGQGQPTRKVDTKAPPSACGKVCGCHVTR</sequence>
<feature type="region of interest" description="Disordered" evidence="1">
    <location>
        <begin position="1"/>
        <end position="131"/>
    </location>
</feature>
<protein>
    <submittedName>
        <fullName evidence="2">Uncharacterized protein</fullName>
    </submittedName>
</protein>
<feature type="compositionally biased region" description="Basic and acidic residues" evidence="1">
    <location>
        <begin position="63"/>
        <end position="79"/>
    </location>
</feature>
<name>A0A091CXP5_FUKDA</name>
<dbReference type="AlphaFoldDB" id="A0A091CXP5"/>
<dbReference type="EMBL" id="KN123762">
    <property type="protein sequence ID" value="KFO23502.1"/>
    <property type="molecule type" value="Genomic_DNA"/>
</dbReference>
<evidence type="ECO:0000313" key="2">
    <source>
        <dbReference type="EMBL" id="KFO23502.1"/>
    </source>
</evidence>
<accession>A0A091CXP5</accession>
<gene>
    <name evidence="2" type="ORF">H920_15074</name>
</gene>
<feature type="compositionally biased region" description="Polar residues" evidence="1">
    <location>
        <begin position="105"/>
        <end position="118"/>
    </location>
</feature>
<keyword evidence="3" id="KW-1185">Reference proteome</keyword>
<reference evidence="2 3" key="1">
    <citation type="submission" date="2013-11" db="EMBL/GenBank/DDBJ databases">
        <title>The Damaraland mole rat (Fukomys damarensis) genome and evolution of African mole rats.</title>
        <authorList>
            <person name="Gladyshev V.N."/>
            <person name="Fang X."/>
        </authorList>
    </citation>
    <scope>NUCLEOTIDE SEQUENCE [LARGE SCALE GENOMIC DNA]</scope>
    <source>
        <tissue evidence="2">Liver</tissue>
    </source>
</reference>
<organism evidence="2 3">
    <name type="scientific">Fukomys damarensis</name>
    <name type="common">Damaraland mole rat</name>
    <name type="synonym">Cryptomys damarensis</name>
    <dbReference type="NCBI Taxonomy" id="885580"/>
    <lineage>
        <taxon>Eukaryota</taxon>
        <taxon>Metazoa</taxon>
        <taxon>Chordata</taxon>
        <taxon>Craniata</taxon>
        <taxon>Vertebrata</taxon>
        <taxon>Euteleostomi</taxon>
        <taxon>Mammalia</taxon>
        <taxon>Eutheria</taxon>
        <taxon>Euarchontoglires</taxon>
        <taxon>Glires</taxon>
        <taxon>Rodentia</taxon>
        <taxon>Hystricomorpha</taxon>
        <taxon>Bathyergidae</taxon>
        <taxon>Fukomys</taxon>
    </lineage>
</organism>
<dbReference type="Proteomes" id="UP000028990">
    <property type="component" value="Unassembled WGS sequence"/>
</dbReference>
<feature type="compositionally biased region" description="Basic and acidic residues" evidence="1">
    <location>
        <begin position="88"/>
        <end position="99"/>
    </location>
</feature>